<evidence type="ECO:0000259" key="2">
    <source>
        <dbReference type="Pfam" id="PF13400"/>
    </source>
</evidence>
<dbReference type="Pfam" id="PF13400">
    <property type="entry name" value="Tad"/>
    <property type="match status" value="1"/>
</dbReference>
<dbReference type="KEGG" id="srhi:H9L12_06785"/>
<accession>A0A7G9S8C7</accession>
<evidence type="ECO:0000313" key="3">
    <source>
        <dbReference type="EMBL" id="QNN64102.1"/>
    </source>
</evidence>
<dbReference type="EMBL" id="CP060717">
    <property type="protein sequence ID" value="QNN64102.1"/>
    <property type="molecule type" value="Genomic_DNA"/>
</dbReference>
<feature type="region of interest" description="Disordered" evidence="1">
    <location>
        <begin position="344"/>
        <end position="366"/>
    </location>
</feature>
<gene>
    <name evidence="3" type="ORF">H9L12_06785</name>
</gene>
<sequence>MRHFLRKLWNDKRGNALVIAGAALPLVVGSAGLATDTIQWTMWKRQLQRAADSAAMAGVYAKVAGQDRNGAVNADLVYNQNTGITLETGYPKISFPADTADWDSAVRVELAVKRNLAFSSMFTTAPTIVASATAAIADSGEYCVVSLENTAVTGILNSGNSNLDLGCGMITNSTSLNAAIATGSATVNASPVAAVGGIQASKQWGNSTLLPFTIAQDDPFAAVKMDTTITPCNKNDPKVNPNETVPDLEPGCYKGFTINGTVKLKPGTYYIDAGDIDFGAQAKVDGTAGVTLVLTNSSASTTATIGNLKMNGSAQVNLKAPKTGCTLGNAGCFDGIVMFQDRRATDDGSTSNSPNQVNGNSSSSMRGALYFPNQQVGFNGNGGLVTDCFMLVSRRVDFKGNMNLKNTCKKDGDPPPPTGRHVRLVA</sequence>
<dbReference type="RefSeq" id="WP_187541102.1">
    <property type="nucleotide sequence ID" value="NZ_CP060717.1"/>
</dbReference>
<evidence type="ECO:0000313" key="4">
    <source>
        <dbReference type="Proteomes" id="UP000515955"/>
    </source>
</evidence>
<dbReference type="AlphaFoldDB" id="A0A7G9S8C7"/>
<protein>
    <recommendedName>
        <fullName evidence="2">Putative Flp pilus-assembly TadG-like N-terminal domain-containing protein</fullName>
    </recommendedName>
</protein>
<feature type="domain" description="Putative Flp pilus-assembly TadG-like N-terminal" evidence="2">
    <location>
        <begin position="14"/>
        <end position="59"/>
    </location>
</feature>
<reference evidence="3 4" key="1">
    <citation type="submission" date="2020-08" db="EMBL/GenBank/DDBJ databases">
        <title>Genome sequence of Sphingomonas rhizophila KACC 19189T.</title>
        <authorList>
            <person name="Hyun D.-W."/>
            <person name="Bae J.-W."/>
        </authorList>
    </citation>
    <scope>NUCLEOTIDE SEQUENCE [LARGE SCALE GENOMIC DNA]</scope>
    <source>
        <strain evidence="3 4">KACC 19189</strain>
    </source>
</reference>
<name>A0A7G9S8C7_9SPHN</name>
<organism evidence="3 4">
    <name type="scientific">Sphingomonas rhizophila</name>
    <dbReference type="NCBI Taxonomy" id="2071607"/>
    <lineage>
        <taxon>Bacteria</taxon>
        <taxon>Pseudomonadati</taxon>
        <taxon>Pseudomonadota</taxon>
        <taxon>Alphaproteobacteria</taxon>
        <taxon>Sphingomonadales</taxon>
        <taxon>Sphingomonadaceae</taxon>
        <taxon>Sphingomonas</taxon>
    </lineage>
</organism>
<dbReference type="InterPro" id="IPR028087">
    <property type="entry name" value="Tad_N"/>
</dbReference>
<dbReference type="Proteomes" id="UP000515955">
    <property type="component" value="Chromosome"/>
</dbReference>
<proteinExistence type="predicted"/>
<keyword evidence="4" id="KW-1185">Reference proteome</keyword>
<feature type="region of interest" description="Disordered" evidence="1">
    <location>
        <begin position="407"/>
        <end position="426"/>
    </location>
</feature>
<feature type="compositionally biased region" description="Polar residues" evidence="1">
    <location>
        <begin position="347"/>
        <end position="365"/>
    </location>
</feature>
<evidence type="ECO:0000256" key="1">
    <source>
        <dbReference type="SAM" id="MobiDB-lite"/>
    </source>
</evidence>